<dbReference type="GO" id="GO:0006163">
    <property type="term" value="P:purine nucleotide metabolic process"/>
    <property type="evidence" value="ECO:0007669"/>
    <property type="project" value="UniProtKB-ARBA"/>
</dbReference>
<dbReference type="AlphaFoldDB" id="A0A644TMG7"/>
<keyword evidence="2" id="KW-0808">Transferase</keyword>
<accession>A0A644TMG7</accession>
<dbReference type="Pfam" id="PF02540">
    <property type="entry name" value="NAD_synthase"/>
    <property type="match status" value="1"/>
</dbReference>
<dbReference type="InterPro" id="IPR014729">
    <property type="entry name" value="Rossmann-like_a/b/a_fold"/>
</dbReference>
<gene>
    <name evidence="2" type="primary">larE_2</name>
    <name evidence="2" type="ORF">SDC9_13787</name>
</gene>
<dbReference type="Gene3D" id="3.40.50.620">
    <property type="entry name" value="HUPs"/>
    <property type="match status" value="1"/>
</dbReference>
<dbReference type="GO" id="GO:0016783">
    <property type="term" value="F:sulfurtransferase activity"/>
    <property type="evidence" value="ECO:0007669"/>
    <property type="project" value="InterPro"/>
</dbReference>
<evidence type="ECO:0000313" key="2">
    <source>
        <dbReference type="EMBL" id="MPL68074.1"/>
    </source>
</evidence>
<dbReference type="EMBL" id="VSSQ01000040">
    <property type="protein sequence ID" value="MPL68074.1"/>
    <property type="molecule type" value="Genomic_DNA"/>
</dbReference>
<feature type="domain" description="NAD/GMP synthase" evidence="1">
    <location>
        <begin position="17"/>
        <end position="83"/>
    </location>
</feature>
<name>A0A644TMG7_9ZZZZ</name>
<sequence length="271" mass="30118">MQQTKQKLDELMTLLKGLESVVVGFSGGVDSAFLAAAAYKVLGEKAVAVTAYSETLSKHEEQEAIAIAREIGIKHILLHISELNCADFVKNTSTRCYYCKKERFGALKNWAQVNQYAWVLEASNADDISDYRPGIKAVDELTGVRSPLLETGFSKAEIRAVSKERNLPTWNKLSAACLSSRVAYGVEVTAERLRQVELAEDFLRRFCAEQICVRHHGDLARIEVSVDDIQGLVEPENAVLISEFFKKLGFTFVTVDLAGYRSGSMNEVLKM</sequence>
<dbReference type="CDD" id="cd01990">
    <property type="entry name" value="LarE-like"/>
    <property type="match status" value="1"/>
</dbReference>
<dbReference type="PANTHER" id="PTHR43169:SF2">
    <property type="entry name" value="NAD_GMP SYNTHASE DOMAIN-CONTAINING PROTEIN"/>
    <property type="match status" value="1"/>
</dbReference>
<reference evidence="2" key="1">
    <citation type="submission" date="2019-08" db="EMBL/GenBank/DDBJ databases">
        <authorList>
            <person name="Kucharzyk K."/>
            <person name="Murdoch R.W."/>
            <person name="Higgins S."/>
            <person name="Loffler F."/>
        </authorList>
    </citation>
    <scope>NUCLEOTIDE SEQUENCE</scope>
</reference>
<protein>
    <submittedName>
        <fullName evidence="2">Pyridinium-3,5-biscarboxylic acid mononucleotide sulfurtransferase</fullName>
        <ecNumber evidence="2">2.8.1.-</ecNumber>
    </submittedName>
</protein>
<dbReference type="InterPro" id="IPR052188">
    <property type="entry name" value="Ni-pincer_cofactor_biosynth"/>
</dbReference>
<dbReference type="InterPro" id="IPR022310">
    <property type="entry name" value="NAD/GMP_synthase"/>
</dbReference>
<dbReference type="SUPFAM" id="SSF52402">
    <property type="entry name" value="Adenine nucleotide alpha hydrolases-like"/>
    <property type="match status" value="1"/>
</dbReference>
<dbReference type="PIRSF" id="PIRSF006661">
    <property type="entry name" value="PP-lp_UCP006661"/>
    <property type="match status" value="1"/>
</dbReference>
<dbReference type="PANTHER" id="PTHR43169">
    <property type="entry name" value="EXSB FAMILY PROTEIN"/>
    <property type="match status" value="1"/>
</dbReference>
<evidence type="ECO:0000259" key="1">
    <source>
        <dbReference type="Pfam" id="PF02540"/>
    </source>
</evidence>
<proteinExistence type="predicted"/>
<comment type="caution">
    <text evidence="2">The sequence shown here is derived from an EMBL/GenBank/DDBJ whole genome shotgun (WGS) entry which is preliminary data.</text>
</comment>
<dbReference type="EC" id="2.8.1.-" evidence="2"/>
<dbReference type="NCBIfam" id="TIGR00268">
    <property type="entry name" value="ATP-dependent sacrificial sulfur transferase LarE"/>
    <property type="match status" value="1"/>
</dbReference>
<dbReference type="InterPro" id="IPR005232">
    <property type="entry name" value="LarE"/>
</dbReference>
<organism evidence="2">
    <name type="scientific">bioreactor metagenome</name>
    <dbReference type="NCBI Taxonomy" id="1076179"/>
    <lineage>
        <taxon>unclassified sequences</taxon>
        <taxon>metagenomes</taxon>
        <taxon>ecological metagenomes</taxon>
    </lineage>
</organism>